<reference evidence="3" key="1">
    <citation type="submission" date="2022-11" db="UniProtKB">
        <authorList>
            <consortium name="WormBaseParasite"/>
        </authorList>
    </citation>
    <scope>IDENTIFICATION</scope>
</reference>
<feature type="transmembrane region" description="Helical" evidence="1">
    <location>
        <begin position="285"/>
        <end position="304"/>
    </location>
</feature>
<evidence type="ECO:0000313" key="3">
    <source>
        <dbReference type="WBParaSite" id="ACRNAN_Path_499.g1890.t1"/>
    </source>
</evidence>
<proteinExistence type="predicted"/>
<protein>
    <submittedName>
        <fullName evidence="3">Uncharacterized protein</fullName>
    </submittedName>
</protein>
<evidence type="ECO:0000313" key="2">
    <source>
        <dbReference type="Proteomes" id="UP000887540"/>
    </source>
</evidence>
<feature type="transmembrane region" description="Helical" evidence="1">
    <location>
        <begin position="48"/>
        <end position="68"/>
    </location>
</feature>
<feature type="transmembrane region" description="Helical" evidence="1">
    <location>
        <begin position="224"/>
        <end position="245"/>
    </location>
</feature>
<feature type="transmembrane region" description="Helical" evidence="1">
    <location>
        <begin position="122"/>
        <end position="141"/>
    </location>
</feature>
<feature type="transmembrane region" description="Helical" evidence="1">
    <location>
        <begin position="257"/>
        <end position="279"/>
    </location>
</feature>
<keyword evidence="2" id="KW-1185">Reference proteome</keyword>
<organism evidence="2 3">
    <name type="scientific">Acrobeloides nanus</name>
    <dbReference type="NCBI Taxonomy" id="290746"/>
    <lineage>
        <taxon>Eukaryota</taxon>
        <taxon>Metazoa</taxon>
        <taxon>Ecdysozoa</taxon>
        <taxon>Nematoda</taxon>
        <taxon>Chromadorea</taxon>
        <taxon>Rhabditida</taxon>
        <taxon>Tylenchina</taxon>
        <taxon>Cephalobomorpha</taxon>
        <taxon>Cephaloboidea</taxon>
        <taxon>Cephalobidae</taxon>
        <taxon>Acrobeloides</taxon>
    </lineage>
</organism>
<dbReference type="WBParaSite" id="ACRNAN_Path_499.g1890.t1">
    <property type="protein sequence ID" value="ACRNAN_Path_499.g1890.t1"/>
    <property type="gene ID" value="ACRNAN_Path_499.g1890"/>
</dbReference>
<keyword evidence="1" id="KW-0472">Membrane</keyword>
<keyword evidence="1" id="KW-1133">Transmembrane helix</keyword>
<accession>A0A914C7H6</accession>
<dbReference type="Proteomes" id="UP000887540">
    <property type="component" value="Unplaced"/>
</dbReference>
<keyword evidence="1" id="KW-0812">Transmembrane</keyword>
<name>A0A914C7H6_9BILA</name>
<sequence length="358" mass="40728">MTEKEDSVVLKILRDPTSPKFVCAIFSLLQLQIFWNNSNKGLSEELGFTILVAVLTFLASCLTIGLIAGKKTEGFANFCLFKCVTQKKRIDWNGFYYAYATAFGSFNLLTIIGKIWKGDVLAAIFGLIVTILYYVDGYYAYEKIDTINFNESSSPGYYARFLKLIGSFPKILRLLVLTLNVALIVLLVNRIGCQHYYSNINDYYYNQNYYRTQNYYDCGRSDDLYMISIIAAMSIIFSILDGFILRVKKFKVGIAKHLMLTITTMSFSMCGFFVCLNKLRIPATIITLVIFLLMLFMTIAESYVKSNEPIMETNNRTILPSNLAKNIINPVVPDALKIQINQEVDPSKLTNDIRPLLQ</sequence>
<feature type="transmembrane region" description="Helical" evidence="1">
    <location>
        <begin position="96"/>
        <end position="116"/>
    </location>
</feature>
<feature type="transmembrane region" description="Helical" evidence="1">
    <location>
        <begin position="171"/>
        <end position="192"/>
    </location>
</feature>
<evidence type="ECO:0000256" key="1">
    <source>
        <dbReference type="SAM" id="Phobius"/>
    </source>
</evidence>
<dbReference type="AlphaFoldDB" id="A0A914C7H6"/>